<evidence type="ECO:0000256" key="1">
    <source>
        <dbReference type="SAM" id="MobiDB-lite"/>
    </source>
</evidence>
<accession>A0A450WDE1</accession>
<reference evidence="2" key="1">
    <citation type="submission" date="2019-02" db="EMBL/GenBank/DDBJ databases">
        <authorList>
            <person name="Gruber-Vodicka R. H."/>
            <person name="Seah K. B. B."/>
        </authorList>
    </citation>
    <scope>NUCLEOTIDE SEQUENCE</scope>
    <source>
        <strain evidence="2">BECK_BY7</strain>
    </source>
</reference>
<feature type="region of interest" description="Disordered" evidence="1">
    <location>
        <begin position="43"/>
        <end position="64"/>
    </location>
</feature>
<protein>
    <submittedName>
        <fullName evidence="2">Uncharacterized protein</fullName>
    </submittedName>
</protein>
<dbReference type="EMBL" id="CAADFN010000012">
    <property type="protein sequence ID" value="VFK15008.1"/>
    <property type="molecule type" value="Genomic_DNA"/>
</dbReference>
<organism evidence="2">
    <name type="scientific">Candidatus Kentrum sp. LFY</name>
    <dbReference type="NCBI Taxonomy" id="2126342"/>
    <lineage>
        <taxon>Bacteria</taxon>
        <taxon>Pseudomonadati</taxon>
        <taxon>Pseudomonadota</taxon>
        <taxon>Gammaproteobacteria</taxon>
        <taxon>Candidatus Kentrum</taxon>
    </lineage>
</organism>
<sequence>MTAVLQNKGYSDKADLYMAGKGRRLFQGLFGLVRFEVASLDRRKAKRNPSAARLQGPGDENPPWRVQTLPIEGGDDIGVAILVVASREHLRKNDQKIFGSDSTGLEIGQRLGEKGSLCFRSFDQDAIGHGFLLTAMSGDYSE</sequence>
<proteinExistence type="predicted"/>
<dbReference type="AlphaFoldDB" id="A0A450WDE1"/>
<evidence type="ECO:0000313" key="2">
    <source>
        <dbReference type="EMBL" id="VFK15008.1"/>
    </source>
</evidence>
<name>A0A450WDE1_9GAMM</name>
<gene>
    <name evidence="2" type="ORF">BECKLFY1418C_GA0070996_101228</name>
</gene>